<organism evidence="2 3">
    <name type="scientific">Scheffersomyces spartinae</name>
    <dbReference type="NCBI Taxonomy" id="45513"/>
    <lineage>
        <taxon>Eukaryota</taxon>
        <taxon>Fungi</taxon>
        <taxon>Dikarya</taxon>
        <taxon>Ascomycota</taxon>
        <taxon>Saccharomycotina</taxon>
        <taxon>Pichiomycetes</taxon>
        <taxon>Debaryomycetaceae</taxon>
        <taxon>Scheffersomyces</taxon>
    </lineage>
</organism>
<dbReference type="RefSeq" id="XP_043048108.1">
    <property type="nucleotide sequence ID" value="XM_043192444.1"/>
</dbReference>
<dbReference type="InterPro" id="IPR031349">
    <property type="entry name" value="Tfb6"/>
</dbReference>
<dbReference type="AlphaFoldDB" id="A0A9P7V7J7"/>
<dbReference type="Proteomes" id="UP000790833">
    <property type="component" value="Unassembled WGS sequence"/>
</dbReference>
<comment type="caution">
    <text evidence="2">The sequence shown here is derived from an EMBL/GenBank/DDBJ whole genome shotgun (WGS) entry which is preliminary data.</text>
</comment>
<accession>A0A9P7V7J7</accession>
<sequence>MTDIRTPRTPLHPAPNEEVSQLPNAPMADEMDLNPELYDDEDVAVGIGRGNTIVIEEEVRPNGENSQLVQEQGQEQVNEIMSDEESEMEEVDVTNKVDIILLTPDFDEYMSKLNIAFEANKEAQLSASQQSNLVMYLDDSILKVHRKFIKSQVNEEMTYPINDLIGDLTSTLDVLWLSVNSRNKLIFQGEYLIKVLGDMLDFIENYRSLIDPHKQHTFQSLTADLEKIFQFFQALDARIAFLMDGYSIEGSLLQKLSGTQVIRVVPIATRLRMAVISKMELVRHQLVSLPPDQQAISNLIDIEVSKLFEGILDRS</sequence>
<evidence type="ECO:0000256" key="1">
    <source>
        <dbReference type="SAM" id="MobiDB-lite"/>
    </source>
</evidence>
<evidence type="ECO:0000313" key="2">
    <source>
        <dbReference type="EMBL" id="KAG7192558.1"/>
    </source>
</evidence>
<proteinExistence type="predicted"/>
<dbReference type="PANTHER" id="PTHR37781:SF1">
    <property type="entry name" value="ADR380WP"/>
    <property type="match status" value="1"/>
</dbReference>
<protein>
    <submittedName>
        <fullName evidence="2">Uncharacterized protein</fullName>
    </submittedName>
</protein>
<dbReference type="PANTHER" id="PTHR37781">
    <property type="entry name" value="TFIIH COMPLEX SUBUNIT"/>
    <property type="match status" value="1"/>
</dbReference>
<name>A0A9P7V7J7_9ASCO</name>
<evidence type="ECO:0000313" key="3">
    <source>
        <dbReference type="Proteomes" id="UP000790833"/>
    </source>
</evidence>
<dbReference type="GeneID" id="66115031"/>
<dbReference type="OrthoDB" id="2567806at2759"/>
<reference evidence="2" key="1">
    <citation type="submission" date="2021-03" db="EMBL/GenBank/DDBJ databases">
        <authorList>
            <person name="Palmer J.M."/>
        </authorList>
    </citation>
    <scope>NUCLEOTIDE SEQUENCE</scope>
    <source>
        <strain evidence="2">ARV_011</strain>
    </source>
</reference>
<dbReference type="GO" id="GO:0005675">
    <property type="term" value="C:transcription factor TFIIH holo complex"/>
    <property type="evidence" value="ECO:0007669"/>
    <property type="project" value="TreeGrafter"/>
</dbReference>
<dbReference type="Pfam" id="PF17110">
    <property type="entry name" value="TFB6"/>
    <property type="match status" value="1"/>
</dbReference>
<dbReference type="EMBL" id="JAHMUF010000017">
    <property type="protein sequence ID" value="KAG7192558.1"/>
    <property type="molecule type" value="Genomic_DNA"/>
</dbReference>
<feature type="region of interest" description="Disordered" evidence="1">
    <location>
        <begin position="1"/>
        <end position="24"/>
    </location>
</feature>
<gene>
    <name evidence="2" type="ORF">KQ657_001657</name>
</gene>
<keyword evidence="3" id="KW-1185">Reference proteome</keyword>